<dbReference type="EMBL" id="KN716887">
    <property type="protein sequence ID" value="KJH41167.1"/>
    <property type="molecule type" value="Genomic_DNA"/>
</dbReference>
<dbReference type="STRING" id="29172.A0A0D8XBM8"/>
<name>A0A0D8XBM8_DICVI</name>
<dbReference type="Proteomes" id="UP000053766">
    <property type="component" value="Unassembled WGS sequence"/>
</dbReference>
<evidence type="ECO:0000313" key="2">
    <source>
        <dbReference type="EMBL" id="KJH41167.1"/>
    </source>
</evidence>
<gene>
    <name evidence="2" type="ORF">DICVIV_12861</name>
</gene>
<reference evidence="3" key="2">
    <citation type="journal article" date="2016" name="Sci. Rep.">
        <title>Dictyocaulus viviparus genome, variome and transcriptome elucidate lungworm biology and support future intervention.</title>
        <authorList>
            <person name="McNulty S.N."/>
            <person name="Strube C."/>
            <person name="Rosa B.A."/>
            <person name="Martin J.C."/>
            <person name="Tyagi R."/>
            <person name="Choi Y.J."/>
            <person name="Wang Q."/>
            <person name="Hallsworth Pepin K."/>
            <person name="Zhang X."/>
            <person name="Ozersky P."/>
            <person name="Wilson R.K."/>
            <person name="Sternberg P.W."/>
            <person name="Gasser R.B."/>
            <person name="Mitreva M."/>
        </authorList>
    </citation>
    <scope>NUCLEOTIDE SEQUENCE [LARGE SCALE GENOMIC DNA]</scope>
    <source>
        <strain evidence="3">HannoverDv2000</strain>
    </source>
</reference>
<dbReference type="Gene3D" id="3.40.630.90">
    <property type="match status" value="1"/>
</dbReference>
<keyword evidence="3" id="KW-1185">Reference proteome</keyword>
<proteinExistence type="predicted"/>
<reference evidence="2 3" key="1">
    <citation type="submission" date="2013-11" db="EMBL/GenBank/DDBJ databases">
        <title>Draft genome of the bovine lungworm Dictyocaulus viviparus.</title>
        <authorList>
            <person name="Mitreva M."/>
        </authorList>
    </citation>
    <scope>NUCLEOTIDE SEQUENCE [LARGE SCALE GENOMIC DNA]</scope>
    <source>
        <strain evidence="2 3">HannoverDv2000</strain>
    </source>
</reference>
<sequence length="343" mass="38274">MLSTASIASLTKATLANDVLDGRLLPINNNAAFIAHESVAVTVTIVDYKDTVIACGIVTPFSAKQAYCLLGKVDESYENQTIWIEELPKERKELRVHKTNRTVSHIIDRTAPTLFETVFADHDGRSTFSHLIDALIDCSVGKSNVELGKNLTVDLLIPDESSREKIVKQWRDAAGFIVSDKNRFFEVLIDRLTLLSLCEADSQIAIVDIGKENLLSVLDYDAKVSVYDRSEHVSALIQTPGISGKLASKDGQPCGYTLVCKDRILLSYADNEETFKQLLTYAAKDITYSQCRMFLILDSHNVTNQILEASIERKAVQRLHTRSNVNGIKWKFVYCSNVGLHIF</sequence>
<dbReference type="AlphaFoldDB" id="A0A0D8XBM8"/>
<accession>A0A0D8XBM8</accession>
<protein>
    <recommendedName>
        <fullName evidence="1">DUF7596 domain-containing protein</fullName>
    </recommendedName>
</protein>
<evidence type="ECO:0000313" key="3">
    <source>
        <dbReference type="Proteomes" id="UP000053766"/>
    </source>
</evidence>
<feature type="domain" description="DUF7596" evidence="1">
    <location>
        <begin position="27"/>
        <end position="178"/>
    </location>
</feature>
<dbReference type="InterPro" id="IPR056017">
    <property type="entry name" value="DUF7596"/>
</dbReference>
<evidence type="ECO:0000259" key="1">
    <source>
        <dbReference type="Pfam" id="PF24524"/>
    </source>
</evidence>
<dbReference type="OrthoDB" id="5801741at2759"/>
<organism evidence="2 3">
    <name type="scientific">Dictyocaulus viviparus</name>
    <name type="common">Bovine lungworm</name>
    <dbReference type="NCBI Taxonomy" id="29172"/>
    <lineage>
        <taxon>Eukaryota</taxon>
        <taxon>Metazoa</taxon>
        <taxon>Ecdysozoa</taxon>
        <taxon>Nematoda</taxon>
        <taxon>Chromadorea</taxon>
        <taxon>Rhabditida</taxon>
        <taxon>Rhabditina</taxon>
        <taxon>Rhabditomorpha</taxon>
        <taxon>Strongyloidea</taxon>
        <taxon>Metastrongylidae</taxon>
        <taxon>Dictyocaulus</taxon>
    </lineage>
</organism>
<dbReference type="Pfam" id="PF24524">
    <property type="entry name" value="DUF7596"/>
    <property type="match status" value="1"/>
</dbReference>